<dbReference type="InterPro" id="IPR007730">
    <property type="entry name" value="SPOR-like_dom"/>
</dbReference>
<dbReference type="GO" id="GO:0042834">
    <property type="term" value="F:peptidoglycan binding"/>
    <property type="evidence" value="ECO:0007669"/>
    <property type="project" value="InterPro"/>
</dbReference>
<dbReference type="InterPro" id="IPR052521">
    <property type="entry name" value="Cell_div_SPOR-domain"/>
</dbReference>
<dbReference type="Pfam" id="PF05036">
    <property type="entry name" value="SPOR"/>
    <property type="match status" value="2"/>
</dbReference>
<keyword evidence="4" id="KW-0131">Cell cycle</keyword>
<feature type="domain" description="SPOR" evidence="3">
    <location>
        <begin position="258"/>
        <end position="337"/>
    </location>
</feature>
<reference evidence="4 5" key="1">
    <citation type="submission" date="2016-10" db="EMBL/GenBank/DDBJ databases">
        <authorList>
            <person name="de Groot N.N."/>
        </authorList>
    </citation>
    <scope>NUCLEOTIDE SEQUENCE [LARGE SCALE GENOMIC DNA]</scope>
    <source>
        <strain evidence="4 5">CGMCC 1.7659</strain>
    </source>
</reference>
<feature type="transmembrane region" description="Helical" evidence="2">
    <location>
        <begin position="41"/>
        <end position="59"/>
    </location>
</feature>
<accession>A0A1I4WJF8</accession>
<evidence type="ECO:0000259" key="3">
    <source>
        <dbReference type="PROSITE" id="PS51724"/>
    </source>
</evidence>
<name>A0A1I4WJF8_9GAMM</name>
<organism evidence="4 5">
    <name type="scientific">Dokdonella immobilis</name>
    <dbReference type="NCBI Taxonomy" id="578942"/>
    <lineage>
        <taxon>Bacteria</taxon>
        <taxon>Pseudomonadati</taxon>
        <taxon>Pseudomonadota</taxon>
        <taxon>Gammaproteobacteria</taxon>
        <taxon>Lysobacterales</taxon>
        <taxon>Rhodanobacteraceae</taxon>
        <taxon>Dokdonella</taxon>
    </lineage>
</organism>
<proteinExistence type="predicted"/>
<dbReference type="InterPro" id="IPR036680">
    <property type="entry name" value="SPOR-like_sf"/>
</dbReference>
<keyword evidence="2" id="KW-1133">Transmembrane helix</keyword>
<dbReference type="GO" id="GO:0032506">
    <property type="term" value="P:cytokinetic process"/>
    <property type="evidence" value="ECO:0007669"/>
    <property type="project" value="TreeGrafter"/>
</dbReference>
<keyword evidence="4" id="KW-0132">Cell division</keyword>
<keyword evidence="2" id="KW-0812">Transmembrane</keyword>
<dbReference type="OrthoDB" id="7069135at2"/>
<dbReference type="Proteomes" id="UP000198575">
    <property type="component" value="Unassembled WGS sequence"/>
</dbReference>
<feature type="compositionally biased region" description="Low complexity" evidence="1">
    <location>
        <begin position="129"/>
        <end position="145"/>
    </location>
</feature>
<feature type="domain" description="SPOR" evidence="3">
    <location>
        <begin position="163"/>
        <end position="243"/>
    </location>
</feature>
<dbReference type="PANTHER" id="PTHR38687:SF1">
    <property type="entry name" value="CELL DIVISION PROTEIN DEDD"/>
    <property type="match status" value="1"/>
</dbReference>
<protein>
    <submittedName>
        <fullName evidence="4">Cell division protein DedD (Protein involved in septation)</fullName>
    </submittedName>
</protein>
<dbReference type="PROSITE" id="PS51724">
    <property type="entry name" value="SPOR"/>
    <property type="match status" value="2"/>
</dbReference>
<feature type="region of interest" description="Disordered" evidence="1">
    <location>
        <begin position="95"/>
        <end position="155"/>
    </location>
</feature>
<keyword evidence="5" id="KW-1185">Reference proteome</keyword>
<evidence type="ECO:0000256" key="2">
    <source>
        <dbReference type="SAM" id="Phobius"/>
    </source>
</evidence>
<dbReference type="Gene3D" id="3.30.70.1070">
    <property type="entry name" value="Sporulation related repeat"/>
    <property type="match status" value="2"/>
</dbReference>
<gene>
    <name evidence="4" type="ORF">SAMN05216289_10562</name>
</gene>
<dbReference type="EMBL" id="FOVF01000005">
    <property type="protein sequence ID" value="SFN13565.1"/>
    <property type="molecule type" value="Genomic_DNA"/>
</dbReference>
<dbReference type="STRING" id="578942.SAMN05216289_10562"/>
<evidence type="ECO:0000313" key="4">
    <source>
        <dbReference type="EMBL" id="SFN13565.1"/>
    </source>
</evidence>
<keyword evidence="2" id="KW-0472">Membrane</keyword>
<dbReference type="SUPFAM" id="SSF110997">
    <property type="entry name" value="Sporulation related repeat"/>
    <property type="match status" value="2"/>
</dbReference>
<sequence>MGRACGVCIIDNERRRAGSVGIIGATFQRAPTMDPALKQRLLGAVVLIALAIIFVPMLFSGSGPKQDSATVDLELPPPPSREFETRVLSVDAANQDPSRMPAQSAAPSEPVATVDTQAPARPDARPEDAAPAVTEPAVAPAPAESKPVEAPKPATPAQIEAGKGAGARYLVHLGVYSASKNADDLVAALKRSGFPAYSESTDFKGKQAQRVRVGPFADRAEAEAARIRIKQVRSDVPGSVIAVAEDAKADAPPTAVASNRAGSWAVQLGAFSTAEDANKLRGRLQAAGFVGFVDKLAAEGQTLWRVRAGPETDRANADKLRDRIKEKLGVDGIVVTQP</sequence>
<evidence type="ECO:0000256" key="1">
    <source>
        <dbReference type="SAM" id="MobiDB-lite"/>
    </source>
</evidence>
<dbReference type="GO" id="GO:0032153">
    <property type="term" value="C:cell division site"/>
    <property type="evidence" value="ECO:0007669"/>
    <property type="project" value="TreeGrafter"/>
</dbReference>
<dbReference type="PANTHER" id="PTHR38687">
    <property type="entry name" value="CELL DIVISION PROTEIN DEDD-RELATED"/>
    <property type="match status" value="1"/>
</dbReference>
<dbReference type="AlphaFoldDB" id="A0A1I4WJF8"/>
<dbReference type="GO" id="GO:0030428">
    <property type="term" value="C:cell septum"/>
    <property type="evidence" value="ECO:0007669"/>
    <property type="project" value="TreeGrafter"/>
</dbReference>
<evidence type="ECO:0000313" key="5">
    <source>
        <dbReference type="Proteomes" id="UP000198575"/>
    </source>
</evidence>